<proteinExistence type="predicted"/>
<dbReference type="OrthoDB" id="3825558at2"/>
<reference evidence="2 3" key="1">
    <citation type="submission" date="2018-11" db="EMBL/GenBank/DDBJ databases">
        <title>Draft genome sequence of Gordonia sp. RS15-1S isolated from rice stems.</title>
        <authorList>
            <person name="Muangham S."/>
        </authorList>
    </citation>
    <scope>NUCLEOTIDE SEQUENCE [LARGE SCALE GENOMIC DNA]</scope>
    <source>
        <strain evidence="2 3">RS15-1S</strain>
    </source>
</reference>
<dbReference type="RefSeq" id="WP_123932668.1">
    <property type="nucleotide sequence ID" value="NZ_JBPSDP010000014.1"/>
</dbReference>
<feature type="transmembrane region" description="Helical" evidence="1">
    <location>
        <begin position="25"/>
        <end position="44"/>
    </location>
</feature>
<evidence type="ECO:0000256" key="1">
    <source>
        <dbReference type="SAM" id="Phobius"/>
    </source>
</evidence>
<feature type="transmembrane region" description="Helical" evidence="1">
    <location>
        <begin position="134"/>
        <end position="154"/>
    </location>
</feature>
<dbReference type="Proteomes" id="UP000267536">
    <property type="component" value="Unassembled WGS sequence"/>
</dbReference>
<dbReference type="InterPro" id="IPR021517">
    <property type="entry name" value="DUF3180"/>
</dbReference>
<keyword evidence="1" id="KW-0472">Membrane</keyword>
<dbReference type="AlphaFoldDB" id="A0A3N4GVI3"/>
<organism evidence="2 3">
    <name type="scientific">Gordonia oryzae</name>
    <dbReference type="NCBI Taxonomy" id="2487349"/>
    <lineage>
        <taxon>Bacteria</taxon>
        <taxon>Bacillati</taxon>
        <taxon>Actinomycetota</taxon>
        <taxon>Actinomycetes</taxon>
        <taxon>Mycobacteriales</taxon>
        <taxon>Gordoniaceae</taxon>
        <taxon>Gordonia</taxon>
    </lineage>
</organism>
<keyword evidence="1" id="KW-0812">Transmembrane</keyword>
<keyword evidence="3" id="KW-1185">Reference proteome</keyword>
<name>A0A3N4GVI3_9ACTN</name>
<keyword evidence="1" id="KW-1133">Transmembrane helix</keyword>
<comment type="caution">
    <text evidence="2">The sequence shown here is derived from an EMBL/GenBank/DDBJ whole genome shotgun (WGS) entry which is preliminary data.</text>
</comment>
<protein>
    <submittedName>
        <fullName evidence="2">DUF3180 domain-containing protein</fullName>
    </submittedName>
</protein>
<gene>
    <name evidence="2" type="ORF">EF294_19905</name>
</gene>
<accession>A0A3N4GVI3</accession>
<dbReference type="Pfam" id="PF11377">
    <property type="entry name" value="DUF3180"/>
    <property type="match status" value="1"/>
</dbReference>
<evidence type="ECO:0000313" key="2">
    <source>
        <dbReference type="EMBL" id="RPA56984.1"/>
    </source>
</evidence>
<evidence type="ECO:0000313" key="3">
    <source>
        <dbReference type="Proteomes" id="UP000267536"/>
    </source>
</evidence>
<feature type="transmembrane region" description="Helical" evidence="1">
    <location>
        <begin position="93"/>
        <end position="122"/>
    </location>
</feature>
<dbReference type="EMBL" id="RKMH01000020">
    <property type="protein sequence ID" value="RPA56984.1"/>
    <property type="molecule type" value="Genomic_DNA"/>
</dbReference>
<sequence length="180" mass="18705">MSEPSAPKKDDDEHHGMGPTRPLDLVLVAVIVGVTAWILVRYNYSSVPPIPSLAGIVLYVLAVTEAATGFIVRARVEGKQVGRARGQLHPLTAARVVALAKASAILGAIATGLWGGMLVFLLNQTGVSAAERDTPAAVVGLIGGVLLIVAALWLEYCCRAPDDPDDNSVNGNGHTRPGPA</sequence>
<feature type="transmembrane region" description="Helical" evidence="1">
    <location>
        <begin position="50"/>
        <end position="72"/>
    </location>
</feature>